<dbReference type="AlphaFoldDB" id="A0A4Y2E3D6"/>
<dbReference type="EMBL" id="BGPR01000501">
    <property type="protein sequence ID" value="GBM23622.1"/>
    <property type="molecule type" value="Genomic_DNA"/>
</dbReference>
<gene>
    <name evidence="2" type="primary">TY3B-G_0</name>
    <name evidence="2" type="ORF">AVEN_117375_1</name>
</gene>
<dbReference type="SUPFAM" id="SSF56672">
    <property type="entry name" value="DNA/RNA polymerases"/>
    <property type="match status" value="1"/>
</dbReference>
<dbReference type="PROSITE" id="PS50878">
    <property type="entry name" value="RT_POL"/>
    <property type="match status" value="1"/>
</dbReference>
<protein>
    <submittedName>
        <fullName evidence="2">Transposon Ty3-G Gag-Pol polyprotein</fullName>
    </submittedName>
</protein>
<comment type="caution">
    <text evidence="2">The sequence shown here is derived from an EMBL/GenBank/DDBJ whole genome shotgun (WGS) entry which is preliminary data.</text>
</comment>
<evidence type="ECO:0000313" key="2">
    <source>
        <dbReference type="EMBL" id="GBM23622.1"/>
    </source>
</evidence>
<dbReference type="Gene3D" id="3.10.10.10">
    <property type="entry name" value="HIV Type 1 Reverse Transcriptase, subunit A, domain 1"/>
    <property type="match status" value="1"/>
</dbReference>
<dbReference type="Gene3D" id="3.30.70.270">
    <property type="match status" value="1"/>
</dbReference>
<reference evidence="2 3" key="1">
    <citation type="journal article" date="2019" name="Sci. Rep.">
        <title>Orb-weaving spider Araneus ventricosus genome elucidates the spidroin gene catalogue.</title>
        <authorList>
            <person name="Kono N."/>
            <person name="Nakamura H."/>
            <person name="Ohtoshi R."/>
            <person name="Moran D.A.P."/>
            <person name="Shinohara A."/>
            <person name="Yoshida Y."/>
            <person name="Fujiwara M."/>
            <person name="Mori M."/>
            <person name="Tomita M."/>
            <person name="Arakawa K."/>
        </authorList>
    </citation>
    <scope>NUCLEOTIDE SEQUENCE [LARGE SCALE GENOMIC DNA]</scope>
</reference>
<dbReference type="InterPro" id="IPR043502">
    <property type="entry name" value="DNA/RNA_pol_sf"/>
</dbReference>
<dbReference type="InterPro" id="IPR043128">
    <property type="entry name" value="Rev_trsase/Diguanyl_cyclase"/>
</dbReference>
<dbReference type="InterPro" id="IPR000477">
    <property type="entry name" value="RT_dom"/>
</dbReference>
<dbReference type="PANTHER" id="PTHR33064">
    <property type="entry name" value="POL PROTEIN"/>
    <property type="match status" value="1"/>
</dbReference>
<name>A0A4Y2E3D6_ARAVE</name>
<organism evidence="2 3">
    <name type="scientific">Araneus ventricosus</name>
    <name type="common">Orbweaver spider</name>
    <name type="synonym">Epeira ventricosa</name>
    <dbReference type="NCBI Taxonomy" id="182803"/>
    <lineage>
        <taxon>Eukaryota</taxon>
        <taxon>Metazoa</taxon>
        <taxon>Ecdysozoa</taxon>
        <taxon>Arthropoda</taxon>
        <taxon>Chelicerata</taxon>
        <taxon>Arachnida</taxon>
        <taxon>Araneae</taxon>
        <taxon>Araneomorphae</taxon>
        <taxon>Entelegynae</taxon>
        <taxon>Araneoidea</taxon>
        <taxon>Araneidae</taxon>
        <taxon>Araneus</taxon>
    </lineage>
</organism>
<dbReference type="Proteomes" id="UP000499080">
    <property type="component" value="Unassembled WGS sequence"/>
</dbReference>
<feature type="domain" description="Reverse transcriptase" evidence="1">
    <location>
        <begin position="1"/>
        <end position="145"/>
    </location>
</feature>
<dbReference type="Pfam" id="PF00078">
    <property type="entry name" value="RVT_1"/>
    <property type="match status" value="1"/>
</dbReference>
<dbReference type="InterPro" id="IPR051320">
    <property type="entry name" value="Viral_Replic_Matur_Polypro"/>
</dbReference>
<proteinExistence type="predicted"/>
<dbReference type="GO" id="GO:0071897">
    <property type="term" value="P:DNA biosynthetic process"/>
    <property type="evidence" value="ECO:0007669"/>
    <property type="project" value="UniProtKB-ARBA"/>
</dbReference>
<sequence>MILVEAPVQDPRPCIDYRKLNNITKTKFFPLPNVEERIETAPSAKYMTIDLSKGYWRMPLTPNAQRLTAFVTSFGTYKPLRMPFGLQNSPYEFSKMISQLLEECEGFSVPYLADIAIFSNFFPEHLRHMSTVLRRIQNSECSINY</sequence>
<evidence type="ECO:0000259" key="1">
    <source>
        <dbReference type="PROSITE" id="PS50878"/>
    </source>
</evidence>
<keyword evidence="3" id="KW-1185">Reference proteome</keyword>
<accession>A0A4Y2E3D6</accession>
<dbReference type="OrthoDB" id="6157623at2759"/>
<evidence type="ECO:0000313" key="3">
    <source>
        <dbReference type="Proteomes" id="UP000499080"/>
    </source>
</evidence>
<dbReference type="PANTHER" id="PTHR33064:SF39">
    <property type="match status" value="1"/>
</dbReference>
<dbReference type="CDD" id="cd01647">
    <property type="entry name" value="RT_LTR"/>
    <property type="match status" value="1"/>
</dbReference>